<comment type="caution">
    <text evidence="3">The sequence shown here is derived from an EMBL/GenBank/DDBJ whole genome shotgun (WGS) entry which is preliminary data.</text>
</comment>
<gene>
    <name evidence="3" type="ORF">BASA50_002529</name>
</gene>
<dbReference type="InterPro" id="IPR052579">
    <property type="entry name" value="Zinc_finger_SWIM"/>
</dbReference>
<feature type="domain" description="MULE transposase" evidence="2">
    <location>
        <begin position="229"/>
        <end position="277"/>
    </location>
</feature>
<feature type="compositionally biased region" description="Basic residues" evidence="1">
    <location>
        <begin position="558"/>
        <end position="570"/>
    </location>
</feature>
<dbReference type="EMBL" id="JAFCIX010000047">
    <property type="protein sequence ID" value="KAH6600137.1"/>
    <property type="molecule type" value="Genomic_DNA"/>
</dbReference>
<dbReference type="PANTHER" id="PTHR31569">
    <property type="entry name" value="SWIM-TYPE DOMAIN-CONTAINING PROTEIN"/>
    <property type="match status" value="1"/>
</dbReference>
<name>A0ABQ8FL20_9FUNG</name>
<keyword evidence="4" id="KW-1185">Reference proteome</keyword>
<dbReference type="InterPro" id="IPR014842">
    <property type="entry name" value="AFT"/>
</dbReference>
<dbReference type="PANTHER" id="PTHR31569:SF4">
    <property type="entry name" value="SWIM-TYPE DOMAIN-CONTAINING PROTEIN"/>
    <property type="match status" value="1"/>
</dbReference>
<protein>
    <recommendedName>
        <fullName evidence="2">MULE transposase domain-containing protein</fullName>
    </recommendedName>
</protein>
<sequence>MSENYDQSDHIELSTAVLDQEFSNRDVLIATIKQYFHARNEVVVLDKHSDQRKVTFKCYFGGQYRNGLNLTNDTRKRQTGSRLMSCQFSIRANFSKKKGLWTIGKTNLSHNHLVTDNLGGISTARALTKEEKVIVRDLASSGTGAAPTLAYLRDKTGNQWTTRKEIYNEKVVARAEFLDGRSPIQALYDEICSGEFIFNAMVDSNGALSGLFFCHEKSAELARRFNIVFIMDCTYKTNRFGMPLLNIVGITATYNTFNAGFAFICNETEPMYNLLCIWHVNKNILANATKKFDDICDTDDYMDDWSQLVYCFSEQVFEEKWTKFQIKWRPKQDTLVQYVHDTWLIHKEKIIRCWTDRVLHFGSTSTSRSEGNHFVIKRILGIVNNDLLTVFNKIRLLLDTQFTELNTKMELEKSTLAHRHSLDFMKSLVKKISKHALDKMLDQYKKLADMDDSDECTGLFQTSIGVPCRHEIKRRIEENRRFNIDDIHCQWHLHAPPAVLPVAVRVEPFSSPRKNLMQSIKRRLYEADDDQAAVVMARLNEASQRSLQPLSNPELATKRGRPAGSTKRKAIQREKSLFEHATGRKCSKCGQAGYNSRTCNVQTFEQQ</sequence>
<dbReference type="Proteomes" id="UP001648503">
    <property type="component" value="Unassembled WGS sequence"/>
</dbReference>
<proteinExistence type="predicted"/>
<reference evidence="3 4" key="1">
    <citation type="submission" date="2021-02" db="EMBL/GenBank/DDBJ databases">
        <title>Variation within the Batrachochytrium salamandrivorans European outbreak.</title>
        <authorList>
            <person name="Kelly M."/>
            <person name="Pasmans F."/>
            <person name="Shea T.P."/>
            <person name="Munoz J.F."/>
            <person name="Carranza S."/>
            <person name="Cuomo C.A."/>
            <person name="Martel A."/>
        </authorList>
    </citation>
    <scope>NUCLEOTIDE SEQUENCE [LARGE SCALE GENOMIC DNA]</scope>
    <source>
        <strain evidence="3 4">AMFP18/2</strain>
    </source>
</reference>
<evidence type="ECO:0000313" key="4">
    <source>
        <dbReference type="Proteomes" id="UP001648503"/>
    </source>
</evidence>
<evidence type="ECO:0000313" key="3">
    <source>
        <dbReference type="EMBL" id="KAH6600137.1"/>
    </source>
</evidence>
<organism evidence="3 4">
    <name type="scientific">Batrachochytrium salamandrivorans</name>
    <dbReference type="NCBI Taxonomy" id="1357716"/>
    <lineage>
        <taxon>Eukaryota</taxon>
        <taxon>Fungi</taxon>
        <taxon>Fungi incertae sedis</taxon>
        <taxon>Chytridiomycota</taxon>
        <taxon>Chytridiomycota incertae sedis</taxon>
        <taxon>Chytridiomycetes</taxon>
        <taxon>Rhizophydiales</taxon>
        <taxon>Rhizophydiales incertae sedis</taxon>
        <taxon>Batrachochytrium</taxon>
    </lineage>
</organism>
<evidence type="ECO:0000256" key="1">
    <source>
        <dbReference type="SAM" id="MobiDB-lite"/>
    </source>
</evidence>
<dbReference type="Pfam" id="PF10551">
    <property type="entry name" value="MULE"/>
    <property type="match status" value="1"/>
</dbReference>
<evidence type="ECO:0000259" key="2">
    <source>
        <dbReference type="Pfam" id="PF10551"/>
    </source>
</evidence>
<accession>A0ABQ8FL20</accession>
<dbReference type="Pfam" id="PF08731">
    <property type="entry name" value="AFT"/>
    <property type="match status" value="1"/>
</dbReference>
<dbReference type="InterPro" id="IPR018289">
    <property type="entry name" value="MULE_transposase_dom"/>
</dbReference>
<feature type="region of interest" description="Disordered" evidence="1">
    <location>
        <begin position="544"/>
        <end position="570"/>
    </location>
</feature>